<evidence type="ECO:0000256" key="1">
    <source>
        <dbReference type="SAM" id="MobiDB-lite"/>
    </source>
</evidence>
<feature type="transmembrane region" description="Helical" evidence="2">
    <location>
        <begin position="265"/>
        <end position="286"/>
    </location>
</feature>
<evidence type="ECO:0000313" key="4">
    <source>
        <dbReference type="Proteomes" id="UP001178507"/>
    </source>
</evidence>
<feature type="transmembrane region" description="Helical" evidence="2">
    <location>
        <begin position="477"/>
        <end position="498"/>
    </location>
</feature>
<keyword evidence="2" id="KW-0472">Membrane</keyword>
<keyword evidence="2" id="KW-1133">Transmembrane helix</keyword>
<feature type="transmembrane region" description="Helical" evidence="2">
    <location>
        <begin position="345"/>
        <end position="364"/>
    </location>
</feature>
<dbReference type="EMBL" id="CAUJNA010003749">
    <property type="protein sequence ID" value="CAJ1409059.1"/>
    <property type="molecule type" value="Genomic_DNA"/>
</dbReference>
<feature type="region of interest" description="Disordered" evidence="1">
    <location>
        <begin position="312"/>
        <end position="331"/>
    </location>
</feature>
<protein>
    <submittedName>
        <fullName evidence="3">Uncharacterized protein</fullName>
    </submittedName>
</protein>
<feature type="transmembrane region" description="Helical" evidence="2">
    <location>
        <begin position="414"/>
        <end position="434"/>
    </location>
</feature>
<gene>
    <name evidence="3" type="ORF">EVOR1521_LOCUS30243</name>
</gene>
<keyword evidence="2" id="KW-0812">Transmembrane</keyword>
<keyword evidence="4" id="KW-1185">Reference proteome</keyword>
<evidence type="ECO:0000313" key="3">
    <source>
        <dbReference type="EMBL" id="CAJ1409059.1"/>
    </source>
</evidence>
<feature type="transmembrane region" description="Helical" evidence="2">
    <location>
        <begin position="60"/>
        <end position="80"/>
    </location>
</feature>
<name>A0AA36JQ15_9DINO</name>
<comment type="caution">
    <text evidence="3">The sequence shown here is derived from an EMBL/GenBank/DDBJ whole genome shotgun (WGS) entry which is preliminary data.</text>
</comment>
<feature type="transmembrane region" description="Helical" evidence="2">
    <location>
        <begin position="205"/>
        <end position="224"/>
    </location>
</feature>
<dbReference type="Proteomes" id="UP001178507">
    <property type="component" value="Unassembled WGS sequence"/>
</dbReference>
<organism evidence="3 4">
    <name type="scientific">Effrenium voratum</name>
    <dbReference type="NCBI Taxonomy" id="2562239"/>
    <lineage>
        <taxon>Eukaryota</taxon>
        <taxon>Sar</taxon>
        <taxon>Alveolata</taxon>
        <taxon>Dinophyceae</taxon>
        <taxon>Suessiales</taxon>
        <taxon>Symbiodiniaceae</taxon>
        <taxon>Effrenium</taxon>
    </lineage>
</organism>
<proteinExistence type="predicted"/>
<reference evidence="3" key="1">
    <citation type="submission" date="2023-08" db="EMBL/GenBank/DDBJ databases">
        <authorList>
            <person name="Chen Y."/>
            <person name="Shah S."/>
            <person name="Dougan E. K."/>
            <person name="Thang M."/>
            <person name="Chan C."/>
        </authorList>
    </citation>
    <scope>NUCLEOTIDE SEQUENCE</scope>
</reference>
<feature type="transmembrane region" description="Helical" evidence="2">
    <location>
        <begin position="129"/>
        <end position="152"/>
    </location>
</feature>
<dbReference type="AlphaFoldDB" id="A0AA36JQ15"/>
<sequence length="582" mass="62562">MREGQLFYNEGSHAGQTHSGSQSLCWPQPWKPVCTCPGGRAGVDCSYDGELKCRLPPPTLAQIGACVGLAACAALAALGLDHAWARSRAHSYTDLGVSEAEAKEAVSLLEQHPGALLLAAQSHASNSSIILAGLAVNARLVFPMLLAWLAPWLATVGVFRDMKMFLLVAFCTAPGLPDLACNLWEGRRAADIDLLDSFFPSPSRFARAVSCVRTAALVAVVGATCSLGELLPYPANALDQTDAPNIGLHQLQILHAAGLADQSKLLLWVALLSAIFAVLDIAVSLCPKTSSEAGMAELDKIKETAGDLVKKSREGESFDADDPEGQTWRDPEKKQLRRFWSSDEGVAKLCGAALAGGVLGLWALGSLRSARPGFQLRFGAADVGRAANISIESTAVLRVDPIHVPETDMGEVSWLWVALLAVMVALAAVMYHCASKLEARKRFHEVLRKFPASVLIEPDVVMLLADMALDLNSFGNYLMGSHLYFAGVSLAIWIFTFAKTCCDLVHVPQEFRDSLRNGFYTPAFIRFQRQEISVEGVASLLLSCYGLPWAVSSYATLTSQLVNIALSLRGVCKLVVLKELGI</sequence>
<evidence type="ECO:0000256" key="2">
    <source>
        <dbReference type="SAM" id="Phobius"/>
    </source>
</evidence>
<accession>A0AA36JQ15</accession>